<evidence type="ECO:0000259" key="13">
    <source>
        <dbReference type="PROSITE" id="PS51842"/>
    </source>
</evidence>
<evidence type="ECO:0000256" key="5">
    <source>
        <dbReference type="ARBA" id="ARBA00022744"/>
    </source>
</evidence>
<dbReference type="Gene3D" id="1.20.5.1160">
    <property type="entry name" value="Vasodilator-stimulated phosphoprotein"/>
    <property type="match status" value="1"/>
</dbReference>
<evidence type="ECO:0000256" key="8">
    <source>
        <dbReference type="ARBA" id="ARBA00023242"/>
    </source>
</evidence>
<evidence type="ECO:0000256" key="11">
    <source>
        <dbReference type="ARBA" id="ARBA00042886"/>
    </source>
</evidence>
<dbReference type="GO" id="GO:0005737">
    <property type="term" value="C:cytoplasm"/>
    <property type="evidence" value="ECO:0007669"/>
    <property type="project" value="UniProtKB-SubCell"/>
</dbReference>
<evidence type="ECO:0000313" key="15">
    <source>
        <dbReference type="Proteomes" id="UP000010552"/>
    </source>
</evidence>
<keyword evidence="5" id="KW-0416">Keratin</keyword>
<dbReference type="InterPro" id="IPR039008">
    <property type="entry name" value="IF_rod_dom"/>
</dbReference>
<dbReference type="AlphaFoldDB" id="L5KYX4"/>
<feature type="domain" description="IF rod" evidence="13">
    <location>
        <begin position="1"/>
        <end position="62"/>
    </location>
</feature>
<dbReference type="GO" id="GO:0005882">
    <property type="term" value="C:intermediate filament"/>
    <property type="evidence" value="ECO:0007669"/>
    <property type="project" value="UniProtKB-KW"/>
</dbReference>
<dbReference type="GO" id="GO:0016363">
    <property type="term" value="C:nuclear matrix"/>
    <property type="evidence" value="ECO:0007669"/>
    <property type="project" value="UniProtKB-SubCell"/>
</dbReference>
<dbReference type="PANTHER" id="PTHR45616">
    <property type="entry name" value="GATA-TYPE DOMAIN-CONTAINING PROTEIN"/>
    <property type="match status" value="1"/>
</dbReference>
<dbReference type="PANTHER" id="PTHR45616:SF26">
    <property type="entry name" value="KERATIN, TYPE II CYTOSKELETAL 8"/>
    <property type="match status" value="1"/>
</dbReference>
<keyword evidence="15" id="KW-1185">Reference proteome</keyword>
<accession>L5KYX4</accession>
<evidence type="ECO:0000256" key="7">
    <source>
        <dbReference type="ARBA" id="ARBA00023054"/>
    </source>
</evidence>
<keyword evidence="4" id="KW-0963">Cytoplasm</keyword>
<dbReference type="EMBL" id="KB030484">
    <property type="protein sequence ID" value="ELK15988.1"/>
    <property type="molecule type" value="Genomic_DNA"/>
</dbReference>
<dbReference type="Proteomes" id="UP000010552">
    <property type="component" value="Unassembled WGS sequence"/>
</dbReference>
<proteinExistence type="predicted"/>
<evidence type="ECO:0000256" key="2">
    <source>
        <dbReference type="ARBA" id="ARBA00004496"/>
    </source>
</evidence>
<keyword evidence="7" id="KW-0175">Coiled coil</keyword>
<dbReference type="Pfam" id="PF00038">
    <property type="entry name" value="Filament"/>
    <property type="match status" value="1"/>
</dbReference>
<evidence type="ECO:0000256" key="12">
    <source>
        <dbReference type="ARBA" id="ARBA00042964"/>
    </source>
</evidence>
<protein>
    <recommendedName>
        <fullName evidence="10">Keratin, type II cytoskeletal 8</fullName>
    </recommendedName>
    <alternativeName>
        <fullName evidence="12">Cytokeratin-8</fullName>
    </alternativeName>
    <alternativeName>
        <fullName evidence="11">Keratin-8</fullName>
    </alternativeName>
</protein>
<evidence type="ECO:0000256" key="10">
    <source>
        <dbReference type="ARBA" id="ARBA00039429"/>
    </source>
</evidence>
<evidence type="ECO:0000256" key="9">
    <source>
        <dbReference type="ARBA" id="ARBA00037766"/>
    </source>
</evidence>
<organism evidence="14 15">
    <name type="scientific">Pteropus alecto</name>
    <name type="common">Black flying fox</name>
    <dbReference type="NCBI Taxonomy" id="9402"/>
    <lineage>
        <taxon>Eukaryota</taxon>
        <taxon>Metazoa</taxon>
        <taxon>Chordata</taxon>
        <taxon>Craniata</taxon>
        <taxon>Vertebrata</taxon>
        <taxon>Euteleostomi</taxon>
        <taxon>Mammalia</taxon>
        <taxon>Eutheria</taxon>
        <taxon>Laurasiatheria</taxon>
        <taxon>Chiroptera</taxon>
        <taxon>Yinpterochiroptera</taxon>
        <taxon>Pteropodoidea</taxon>
        <taxon>Pteropodidae</taxon>
        <taxon>Pteropodinae</taxon>
        <taxon>Pteropus</taxon>
    </lineage>
</organism>
<dbReference type="STRING" id="9402.L5KYX4"/>
<evidence type="ECO:0000256" key="6">
    <source>
        <dbReference type="ARBA" id="ARBA00022754"/>
    </source>
</evidence>
<sequence length="62" mass="7193">MNEVELESHLEKLTDEINFYRLLYEEEIHELRAQISDTSAVLSMDNNRSLDLDGIIAEVKAQ</sequence>
<dbReference type="InParanoid" id="L5KYX4"/>
<gene>
    <name evidence="14" type="ORF">PAL_GLEAN10017997</name>
</gene>
<reference evidence="15" key="1">
    <citation type="journal article" date="2013" name="Science">
        <title>Comparative analysis of bat genomes provides insight into the evolution of flight and immunity.</title>
        <authorList>
            <person name="Zhang G."/>
            <person name="Cowled C."/>
            <person name="Shi Z."/>
            <person name="Huang Z."/>
            <person name="Bishop-Lilly K.A."/>
            <person name="Fang X."/>
            <person name="Wynne J.W."/>
            <person name="Xiong Z."/>
            <person name="Baker M.L."/>
            <person name="Zhao W."/>
            <person name="Tachedjian M."/>
            <person name="Zhu Y."/>
            <person name="Zhou P."/>
            <person name="Jiang X."/>
            <person name="Ng J."/>
            <person name="Yang L."/>
            <person name="Wu L."/>
            <person name="Xiao J."/>
            <person name="Feng Y."/>
            <person name="Chen Y."/>
            <person name="Sun X."/>
            <person name="Zhang Y."/>
            <person name="Marsh G.A."/>
            <person name="Crameri G."/>
            <person name="Broder C.C."/>
            <person name="Frey K.G."/>
            <person name="Wang L.F."/>
            <person name="Wang J."/>
        </authorList>
    </citation>
    <scope>NUCLEOTIDE SEQUENCE [LARGE SCALE GENOMIC DNA]</scope>
</reference>
<name>L5KYX4_PTEAL</name>
<keyword evidence="6" id="KW-0403">Intermediate filament</keyword>
<evidence type="ECO:0000256" key="1">
    <source>
        <dbReference type="ARBA" id="ARBA00004109"/>
    </source>
</evidence>
<keyword evidence="8" id="KW-0539">Nucleus</keyword>
<dbReference type="PROSITE" id="PS51842">
    <property type="entry name" value="IF_ROD_2"/>
    <property type="match status" value="1"/>
</dbReference>
<evidence type="ECO:0000256" key="4">
    <source>
        <dbReference type="ARBA" id="ARBA00022490"/>
    </source>
</evidence>
<evidence type="ECO:0000256" key="3">
    <source>
        <dbReference type="ARBA" id="ARBA00004642"/>
    </source>
</evidence>
<comment type="function">
    <text evidence="9">Together with KRT19, helps to link the contractile apparatus to dystrophin at the costameres of striated muscle.</text>
</comment>
<dbReference type="GO" id="GO:0005654">
    <property type="term" value="C:nucleoplasm"/>
    <property type="evidence" value="ECO:0007669"/>
    <property type="project" value="UniProtKB-SubCell"/>
</dbReference>
<comment type="subcellular location">
    <subcellularLocation>
        <location evidence="2">Cytoplasm</location>
    </subcellularLocation>
    <subcellularLocation>
        <location evidence="1">Nucleus matrix</location>
    </subcellularLocation>
    <subcellularLocation>
        <location evidence="3">Nucleus</location>
        <location evidence="3">Nucleoplasm</location>
    </subcellularLocation>
</comment>
<evidence type="ECO:0000313" key="14">
    <source>
        <dbReference type="EMBL" id="ELK15988.1"/>
    </source>
</evidence>